<comment type="caution">
    <text evidence="2">The sequence shown here is derived from an EMBL/GenBank/DDBJ whole genome shotgun (WGS) entry which is preliminary data.</text>
</comment>
<keyword evidence="3" id="KW-1185">Reference proteome</keyword>
<gene>
    <name evidence="2" type="ORF">QE152_g13569</name>
</gene>
<dbReference type="Proteomes" id="UP001458880">
    <property type="component" value="Unassembled WGS sequence"/>
</dbReference>
<protein>
    <submittedName>
        <fullName evidence="2">Uncharacterized protein</fullName>
    </submittedName>
</protein>
<evidence type="ECO:0000256" key="1">
    <source>
        <dbReference type="SAM" id="MobiDB-lite"/>
    </source>
</evidence>
<feature type="compositionally biased region" description="Basic and acidic residues" evidence="1">
    <location>
        <begin position="46"/>
        <end position="60"/>
    </location>
</feature>
<evidence type="ECO:0000313" key="2">
    <source>
        <dbReference type="EMBL" id="KAK9731490.1"/>
    </source>
</evidence>
<name>A0AAW1L9I0_POPJA</name>
<reference evidence="2 3" key="1">
    <citation type="journal article" date="2024" name="BMC Genomics">
        <title>De novo assembly and annotation of Popillia japonica's genome with initial clues to its potential as an invasive pest.</title>
        <authorList>
            <person name="Cucini C."/>
            <person name="Boschi S."/>
            <person name="Funari R."/>
            <person name="Cardaioli E."/>
            <person name="Iannotti N."/>
            <person name="Marturano G."/>
            <person name="Paoli F."/>
            <person name="Bruttini M."/>
            <person name="Carapelli A."/>
            <person name="Frati F."/>
            <person name="Nardi F."/>
        </authorList>
    </citation>
    <scope>NUCLEOTIDE SEQUENCE [LARGE SCALE GENOMIC DNA]</scope>
    <source>
        <strain evidence="2">DMR45628</strain>
    </source>
</reference>
<organism evidence="2 3">
    <name type="scientific">Popillia japonica</name>
    <name type="common">Japanese beetle</name>
    <dbReference type="NCBI Taxonomy" id="7064"/>
    <lineage>
        <taxon>Eukaryota</taxon>
        <taxon>Metazoa</taxon>
        <taxon>Ecdysozoa</taxon>
        <taxon>Arthropoda</taxon>
        <taxon>Hexapoda</taxon>
        <taxon>Insecta</taxon>
        <taxon>Pterygota</taxon>
        <taxon>Neoptera</taxon>
        <taxon>Endopterygota</taxon>
        <taxon>Coleoptera</taxon>
        <taxon>Polyphaga</taxon>
        <taxon>Scarabaeiformia</taxon>
        <taxon>Scarabaeidae</taxon>
        <taxon>Rutelinae</taxon>
        <taxon>Popillia</taxon>
    </lineage>
</organism>
<dbReference type="EMBL" id="JASPKY010000131">
    <property type="protein sequence ID" value="KAK9731490.1"/>
    <property type="molecule type" value="Genomic_DNA"/>
</dbReference>
<feature type="region of interest" description="Disordered" evidence="1">
    <location>
        <begin position="1"/>
        <end position="74"/>
    </location>
</feature>
<accession>A0AAW1L9I0</accession>
<dbReference type="AlphaFoldDB" id="A0AAW1L9I0"/>
<proteinExistence type="predicted"/>
<evidence type="ECO:0000313" key="3">
    <source>
        <dbReference type="Proteomes" id="UP001458880"/>
    </source>
</evidence>
<feature type="compositionally biased region" description="Basic and acidic residues" evidence="1">
    <location>
        <begin position="11"/>
        <end position="22"/>
    </location>
</feature>
<sequence>MEVEWGMGEGATDKKSEPERGYGRIYNPGMARRRVEPPVKESSGVELEKRGGMYDSERPQKALNGWEVNKRSVG</sequence>